<feature type="domain" description="Rieske" evidence="5">
    <location>
        <begin position="4"/>
        <end position="104"/>
    </location>
</feature>
<dbReference type="SUPFAM" id="SSF50022">
    <property type="entry name" value="ISP domain"/>
    <property type="match status" value="1"/>
</dbReference>
<dbReference type="InterPro" id="IPR036922">
    <property type="entry name" value="Rieske_2Fe-2S_sf"/>
</dbReference>
<name>A0A369KPI7_9BACT</name>
<accession>A0A369KPI7</accession>
<comment type="caution">
    <text evidence="6">The sequence shown here is derived from an EMBL/GenBank/DDBJ whole genome shotgun (WGS) entry which is preliminary data.</text>
</comment>
<dbReference type="PROSITE" id="PS51296">
    <property type="entry name" value="RIESKE"/>
    <property type="match status" value="1"/>
</dbReference>
<sequence length="111" mass="12511">MSFFRVCELSELPFEKPTQFLVDGLEILLVKSLHFDKVWAFDNNCNHADKPLEKGKWNAEAAEITCPFHKAVFSIVERGAVKAPPACVPLNVYSVEIRVEQDASVIYVSLD</sequence>
<organism evidence="6 7">
    <name type="scientific">Spirobacillus cienkowskii</name>
    <dbReference type="NCBI Taxonomy" id="495820"/>
    <lineage>
        <taxon>Bacteria</taxon>
        <taxon>Pseudomonadati</taxon>
        <taxon>Bdellovibrionota</taxon>
        <taxon>Oligoflexia</taxon>
        <taxon>Silvanigrellales</taxon>
        <taxon>Spirobacillus</taxon>
    </lineage>
</organism>
<keyword evidence="3" id="KW-0408">Iron</keyword>
<gene>
    <name evidence="6" type="ORF">DCC88_09930</name>
</gene>
<keyword evidence="1" id="KW-0001">2Fe-2S</keyword>
<reference evidence="6" key="1">
    <citation type="submission" date="2018-04" db="EMBL/GenBank/DDBJ databases">
        <title>Draft genome sequence of the Candidatus Spirobacillus cienkowskii, a pathogen of freshwater Daphnia species, reconstructed from hemolymph metagenomic reads.</title>
        <authorList>
            <person name="Bresciani L."/>
            <person name="Lemos L.N."/>
            <person name="Wale N."/>
            <person name="Lin J.Y."/>
            <person name="Fernandes G.R."/>
            <person name="Duffy M.A."/>
            <person name="Rodrigues J.M."/>
        </authorList>
    </citation>
    <scope>NUCLEOTIDE SEQUENCE [LARGE SCALE GENOMIC DNA]</scope>
    <source>
        <strain evidence="6">Binning01</strain>
    </source>
</reference>
<dbReference type="AlphaFoldDB" id="A0A369KPI7"/>
<evidence type="ECO:0000256" key="2">
    <source>
        <dbReference type="ARBA" id="ARBA00022723"/>
    </source>
</evidence>
<evidence type="ECO:0000259" key="5">
    <source>
        <dbReference type="PROSITE" id="PS51296"/>
    </source>
</evidence>
<dbReference type="EMBL" id="QOVW01000084">
    <property type="protein sequence ID" value="RDB35482.1"/>
    <property type="molecule type" value="Genomic_DNA"/>
</dbReference>
<dbReference type="GO" id="GO:0046872">
    <property type="term" value="F:metal ion binding"/>
    <property type="evidence" value="ECO:0007669"/>
    <property type="project" value="UniProtKB-KW"/>
</dbReference>
<dbReference type="Proteomes" id="UP000253934">
    <property type="component" value="Unassembled WGS sequence"/>
</dbReference>
<proteinExistence type="predicted"/>
<dbReference type="GO" id="GO:0051537">
    <property type="term" value="F:2 iron, 2 sulfur cluster binding"/>
    <property type="evidence" value="ECO:0007669"/>
    <property type="project" value="UniProtKB-KW"/>
</dbReference>
<dbReference type="RefSeq" id="WP_338637358.1">
    <property type="nucleotide sequence ID" value="NZ_CP146516.1"/>
</dbReference>
<evidence type="ECO:0000256" key="1">
    <source>
        <dbReference type="ARBA" id="ARBA00022714"/>
    </source>
</evidence>
<dbReference type="Gene3D" id="2.102.10.10">
    <property type="entry name" value="Rieske [2Fe-2S] iron-sulphur domain"/>
    <property type="match status" value="1"/>
</dbReference>
<keyword evidence="7" id="KW-1185">Reference proteome</keyword>
<evidence type="ECO:0000313" key="6">
    <source>
        <dbReference type="EMBL" id="RDB35482.1"/>
    </source>
</evidence>
<keyword evidence="4" id="KW-0411">Iron-sulfur</keyword>
<protein>
    <recommendedName>
        <fullName evidence="5">Rieske domain-containing protein</fullName>
    </recommendedName>
</protein>
<keyword evidence="2" id="KW-0479">Metal-binding</keyword>
<evidence type="ECO:0000256" key="4">
    <source>
        <dbReference type="ARBA" id="ARBA00023014"/>
    </source>
</evidence>
<evidence type="ECO:0000256" key="3">
    <source>
        <dbReference type="ARBA" id="ARBA00023004"/>
    </source>
</evidence>
<dbReference type="InterPro" id="IPR017941">
    <property type="entry name" value="Rieske_2Fe-2S"/>
</dbReference>
<dbReference type="Pfam" id="PF00355">
    <property type="entry name" value="Rieske"/>
    <property type="match status" value="1"/>
</dbReference>
<evidence type="ECO:0000313" key="7">
    <source>
        <dbReference type="Proteomes" id="UP000253934"/>
    </source>
</evidence>